<evidence type="ECO:0000313" key="3">
    <source>
        <dbReference type="Proteomes" id="UP001218218"/>
    </source>
</evidence>
<feature type="compositionally biased region" description="Basic and acidic residues" evidence="1">
    <location>
        <begin position="65"/>
        <end position="80"/>
    </location>
</feature>
<dbReference type="EMBL" id="JARIHO010000029">
    <property type="protein sequence ID" value="KAJ7337521.1"/>
    <property type="molecule type" value="Genomic_DNA"/>
</dbReference>
<sequence>MSFSFFLLQTSGQIGDVSDQTWTGQGEVYVEVLLASTVQREWGKDKKDKTQIRLVRVHAPEFSRDGIIQERESGRVKEITPNKNLDPNQSHRNKSLSPCKRRKESNTDKENQLGANRVSAQGNGSTSPSNISIDVRMDASMTDPISNNVFSATSPSPAGNLPSGHFYMPYGSYFYQDTCPEVPVGAPAQSYHEFKLRPPQPTVKEVPDEDDRSYLATRHQNILTDNMESLDSSADPDALDLAAPFNEGASADPKEFSNVYDVYCTPGKLREASMVLHAAEATKDLAVLLHRESRGASGGYKDPKFDPWWCNSLLINEDLAANINLHLQEIGNHITTEKLVLYLSVSAGRQYSDGHERPDIVFERDKKYIPALKKLEARMQHWDRDGRPEFGPPPAGKWVIIWYQDESIFYVHNRKRKNWHH</sequence>
<evidence type="ECO:0000313" key="2">
    <source>
        <dbReference type="EMBL" id="KAJ7337521.1"/>
    </source>
</evidence>
<name>A0AAD6ZSY4_9AGAR</name>
<protein>
    <submittedName>
        <fullName evidence="2">Uncharacterized protein</fullName>
    </submittedName>
</protein>
<proteinExistence type="predicted"/>
<gene>
    <name evidence="2" type="ORF">DFH08DRAFT_812849</name>
</gene>
<feature type="compositionally biased region" description="Basic residues" evidence="1">
    <location>
        <begin position="91"/>
        <end position="103"/>
    </location>
</feature>
<accession>A0AAD6ZSY4</accession>
<dbReference type="AlphaFoldDB" id="A0AAD6ZSY4"/>
<feature type="compositionally biased region" description="Polar residues" evidence="1">
    <location>
        <begin position="81"/>
        <end position="90"/>
    </location>
</feature>
<keyword evidence="3" id="KW-1185">Reference proteome</keyword>
<reference evidence="2" key="1">
    <citation type="submission" date="2023-03" db="EMBL/GenBank/DDBJ databases">
        <title>Massive genome expansion in bonnet fungi (Mycena s.s.) driven by repeated elements and novel gene families across ecological guilds.</title>
        <authorList>
            <consortium name="Lawrence Berkeley National Laboratory"/>
            <person name="Harder C.B."/>
            <person name="Miyauchi S."/>
            <person name="Viragh M."/>
            <person name="Kuo A."/>
            <person name="Thoen E."/>
            <person name="Andreopoulos B."/>
            <person name="Lu D."/>
            <person name="Skrede I."/>
            <person name="Drula E."/>
            <person name="Henrissat B."/>
            <person name="Morin E."/>
            <person name="Kohler A."/>
            <person name="Barry K."/>
            <person name="LaButti K."/>
            <person name="Morin E."/>
            <person name="Salamov A."/>
            <person name="Lipzen A."/>
            <person name="Mereny Z."/>
            <person name="Hegedus B."/>
            <person name="Baldrian P."/>
            <person name="Stursova M."/>
            <person name="Weitz H."/>
            <person name="Taylor A."/>
            <person name="Grigoriev I.V."/>
            <person name="Nagy L.G."/>
            <person name="Martin F."/>
            <person name="Kauserud H."/>
        </authorList>
    </citation>
    <scope>NUCLEOTIDE SEQUENCE</scope>
    <source>
        <strain evidence="2">CBHHK002</strain>
    </source>
</reference>
<evidence type="ECO:0000256" key="1">
    <source>
        <dbReference type="SAM" id="MobiDB-lite"/>
    </source>
</evidence>
<feature type="region of interest" description="Disordered" evidence="1">
    <location>
        <begin position="65"/>
        <end position="131"/>
    </location>
</feature>
<dbReference type="Proteomes" id="UP001218218">
    <property type="component" value="Unassembled WGS sequence"/>
</dbReference>
<comment type="caution">
    <text evidence="2">The sequence shown here is derived from an EMBL/GenBank/DDBJ whole genome shotgun (WGS) entry which is preliminary data.</text>
</comment>
<feature type="compositionally biased region" description="Polar residues" evidence="1">
    <location>
        <begin position="118"/>
        <end position="131"/>
    </location>
</feature>
<organism evidence="2 3">
    <name type="scientific">Mycena albidolilacea</name>
    <dbReference type="NCBI Taxonomy" id="1033008"/>
    <lineage>
        <taxon>Eukaryota</taxon>
        <taxon>Fungi</taxon>
        <taxon>Dikarya</taxon>
        <taxon>Basidiomycota</taxon>
        <taxon>Agaricomycotina</taxon>
        <taxon>Agaricomycetes</taxon>
        <taxon>Agaricomycetidae</taxon>
        <taxon>Agaricales</taxon>
        <taxon>Marasmiineae</taxon>
        <taxon>Mycenaceae</taxon>
        <taxon>Mycena</taxon>
    </lineage>
</organism>